<organism evidence="1 2">
    <name type="scientific">Synechococcus phage S-WAM1</name>
    <dbReference type="NCBI Taxonomy" id="1815521"/>
    <lineage>
        <taxon>Viruses</taxon>
        <taxon>Duplodnaviria</taxon>
        <taxon>Heunggongvirae</taxon>
        <taxon>Uroviricota</taxon>
        <taxon>Caudoviricetes</taxon>
        <taxon>Pantevenvirales</taxon>
        <taxon>Kyanoviridae</taxon>
        <taxon>Sokavirus</taxon>
        <taxon>Sokavirus swam1</taxon>
    </lineage>
</organism>
<dbReference type="Proteomes" id="UP000204364">
    <property type="component" value="Segment"/>
</dbReference>
<sequence>MLYIYIVETNATMILEEFLTTSFQNVRSSKRTDELHKVLLDEILNANPDYAEYTWKFEYQLEKDAFGGTFDIDIAGFDANGDIVVAILAKAINSNVNKNIKNYANTTIGEAARLYYAPGCNSIEKILFVSILPRVAPRFNTAGDVAGFDDVLSAKNRTNLDDVLQRQYHGIVDTIDLYFDIDNVRVKNSKADYQEISVSNLTPCPSIW</sequence>
<gene>
    <name evidence="1" type="ORF">P090810_059</name>
</gene>
<reference evidence="1 2" key="1">
    <citation type="journal article" date="2016" name="Virology">
        <title>The genomic content and context of auxiliary metabolic genes in marine cyanomyoviruses.</title>
        <authorList>
            <person name="Crummett L.T."/>
            <person name="Puxty R.J."/>
            <person name="Weihe C."/>
            <person name="Marston M.F."/>
            <person name="Martiny J.B."/>
        </authorList>
    </citation>
    <scope>NUCLEOTIDE SEQUENCE [LARGE SCALE GENOMIC DNA]</scope>
    <source>
        <strain evidence="1">0810PA09</strain>
    </source>
</reference>
<dbReference type="OrthoDB" id="31501at10239"/>
<dbReference type="GeneID" id="30310012"/>
<keyword evidence="2" id="KW-1185">Reference proteome</keyword>
<protein>
    <submittedName>
        <fullName evidence="1">Uncharacterized protein</fullName>
    </submittedName>
</protein>
<evidence type="ECO:0000313" key="2">
    <source>
        <dbReference type="Proteomes" id="UP000204364"/>
    </source>
</evidence>
<name>A0A1D8KSA6_9CAUD</name>
<dbReference type="RefSeq" id="YP_009325048.1">
    <property type="nucleotide sequence ID" value="NC_031944.1"/>
</dbReference>
<proteinExistence type="predicted"/>
<accession>A0A1D8KSA6</accession>
<evidence type="ECO:0000313" key="1">
    <source>
        <dbReference type="EMBL" id="AOV61532.1"/>
    </source>
</evidence>
<dbReference type="EMBL" id="KU686210">
    <property type="protein sequence ID" value="AOV61532.1"/>
    <property type="molecule type" value="Genomic_DNA"/>
</dbReference>
<dbReference type="KEGG" id="vg:30310012"/>